<comment type="caution">
    <text evidence="2">The sequence shown here is derived from an EMBL/GenBank/DDBJ whole genome shotgun (WGS) entry which is preliminary data.</text>
</comment>
<accession>A0A1V8SGI0</accession>
<evidence type="ECO:0000313" key="3">
    <source>
        <dbReference type="Proteomes" id="UP000192596"/>
    </source>
</evidence>
<reference evidence="3" key="1">
    <citation type="submission" date="2017-03" db="EMBL/GenBank/DDBJ databases">
        <title>Genomes of endolithic fungi from Antarctica.</title>
        <authorList>
            <person name="Coleine C."/>
            <person name="Masonjones S."/>
            <person name="Stajich J.E."/>
        </authorList>
    </citation>
    <scope>NUCLEOTIDE SEQUENCE [LARGE SCALE GENOMIC DNA]</scope>
    <source>
        <strain evidence="3">CCFEE 5527</strain>
    </source>
</reference>
<evidence type="ECO:0000313" key="2">
    <source>
        <dbReference type="EMBL" id="OQN98245.1"/>
    </source>
</evidence>
<organism evidence="2 3">
    <name type="scientific">Cryoendolithus antarcticus</name>
    <dbReference type="NCBI Taxonomy" id="1507870"/>
    <lineage>
        <taxon>Eukaryota</taxon>
        <taxon>Fungi</taxon>
        <taxon>Dikarya</taxon>
        <taxon>Ascomycota</taxon>
        <taxon>Pezizomycotina</taxon>
        <taxon>Dothideomycetes</taxon>
        <taxon>Dothideomycetidae</taxon>
        <taxon>Cladosporiales</taxon>
        <taxon>Cladosporiaceae</taxon>
        <taxon>Cryoendolithus</taxon>
    </lineage>
</organism>
<dbReference type="AlphaFoldDB" id="A0A1V8SGI0"/>
<sequence length="361" mass="39359">MITLPEGTTPPQLQPVMAANNPYKELLTQLGAKLSTSEAANRTHELRIAEQEALIATESQTISHLQAEIAKGKHNEQVLTKEVKSRSATLVALRGQAEAEIRRLQGVIAEMGIRLESQACKNVSRGRPSKSGIAPALGAVPTIGPVQQVQTAAATDRTTVADSVMRDAAPVQTPDAKRAVRSPAEKPAAPRRDLIEVTDGDEESPIQRSPPPPAKRKNPSIAPRTPRLLNKRSHLEADLADLNLSTDTSLLKLTSSLPAKRQRKSKLSSLNTTESFDFKLVQSYSPGPTKRKHIINYFDSSAYASTDSKANLSELTASIERLNTDVWERGNEEPWQSTTSRRQSRIDRGFASLLCGLSRRG</sequence>
<keyword evidence="3" id="KW-1185">Reference proteome</keyword>
<feature type="region of interest" description="Disordered" evidence="1">
    <location>
        <begin position="154"/>
        <end position="230"/>
    </location>
</feature>
<name>A0A1V8SGI0_9PEZI</name>
<protein>
    <submittedName>
        <fullName evidence="2">Uncharacterized protein</fullName>
    </submittedName>
</protein>
<gene>
    <name evidence="2" type="ORF">B0A48_15521</name>
</gene>
<dbReference type="EMBL" id="NAJO01000047">
    <property type="protein sequence ID" value="OQN98245.1"/>
    <property type="molecule type" value="Genomic_DNA"/>
</dbReference>
<dbReference type="Proteomes" id="UP000192596">
    <property type="component" value="Unassembled WGS sequence"/>
</dbReference>
<dbReference type="InParanoid" id="A0A1V8SGI0"/>
<evidence type="ECO:0000256" key="1">
    <source>
        <dbReference type="SAM" id="MobiDB-lite"/>
    </source>
</evidence>
<feature type="compositionally biased region" description="Low complexity" evidence="1">
    <location>
        <begin position="154"/>
        <end position="163"/>
    </location>
</feature>
<proteinExistence type="predicted"/>